<dbReference type="GeneID" id="89996322"/>
<name>A0ABR0RZ33_9EURO</name>
<gene>
    <name evidence="2" type="ORF">PMZ80_002873</name>
</gene>
<feature type="chain" id="PRO_5047481951" evidence="1">
    <location>
        <begin position="24"/>
        <end position="707"/>
    </location>
</feature>
<evidence type="ECO:0000256" key="1">
    <source>
        <dbReference type="SAM" id="SignalP"/>
    </source>
</evidence>
<dbReference type="Proteomes" id="UP001334248">
    <property type="component" value="Unassembled WGS sequence"/>
</dbReference>
<accession>A0ABR0RZ33</accession>
<dbReference type="EMBL" id="JAVHJV010000002">
    <property type="protein sequence ID" value="KAK5945667.1"/>
    <property type="molecule type" value="Genomic_DNA"/>
</dbReference>
<dbReference type="RefSeq" id="XP_064733757.1">
    <property type="nucleotide sequence ID" value="XM_064871304.1"/>
</dbReference>
<sequence length="707" mass="79302">MSQRTWQCILLCGLILICPFALATPADTQRPLSATLTSDSTSNCSAEFLASLQGPSLTLYVEQHSIWLTEKRGYVFEGTDDVGDCLSTLRRQGFLNATLPVTQLMVKGNQPLVPTSLVNDFLTNLTFLEDLHWESSALPAHDLLNTFEKKHSNARLHLRFSNDRWQNAEFRQLLGTFAGRGTLHSIVAHIGYGDEEEPEHMPALERLVGSASNLKQLSLQLEHYPTCLPASKQPVAFTFDQLQKRQSFPPLETLHLDGYSLGAHADGDGMHEYACIEGDNEDFFSELRKAWIHLVFWVKGRYDAEFDPRREDSEDYWFLRRVRCPMPRSRQIPNVYKWLQHMDWSKLHTLSLHNTQSFTLGALAAHLPNLRDISIANVHVETATSFLDQLPNNLSFLTLIDIKGNLTDPRDILSEPYCLSSLYESIIRNHGTLQNLTIWSHETLFRPSSDVLEGNLDVAIPLPYRNQTSPVSHSPAFNPPSALPALLVPSTYAPDDLAVPKPLEPHPYLSPQQLQQLATLPRLTHLNIDVPRPYNHSLVLTPAYHSAVAALPHLAHLTLHFPSIDTLRKRNGTTRIHHGAWNTNYNPSINIDPQITNLTITELFLSLRQERMNLYSDSSTCFSIDSGSEATCERNNPPNPSGLTTLVVIAGEWDLRYLSGPFGGGPEPMLSGRWLCRVQGIGENNVACEGGNAWPTAYRPPKFLAGR</sequence>
<keyword evidence="3" id="KW-1185">Reference proteome</keyword>
<organism evidence="2 3">
    <name type="scientific">Knufia obscura</name>
    <dbReference type="NCBI Taxonomy" id="1635080"/>
    <lineage>
        <taxon>Eukaryota</taxon>
        <taxon>Fungi</taxon>
        <taxon>Dikarya</taxon>
        <taxon>Ascomycota</taxon>
        <taxon>Pezizomycotina</taxon>
        <taxon>Eurotiomycetes</taxon>
        <taxon>Chaetothyriomycetidae</taxon>
        <taxon>Chaetothyriales</taxon>
        <taxon>Trichomeriaceae</taxon>
        <taxon>Knufia</taxon>
    </lineage>
</organism>
<evidence type="ECO:0000313" key="2">
    <source>
        <dbReference type="EMBL" id="KAK5945667.1"/>
    </source>
</evidence>
<protein>
    <submittedName>
        <fullName evidence="2">Uncharacterized protein</fullName>
    </submittedName>
</protein>
<keyword evidence="1" id="KW-0732">Signal</keyword>
<dbReference type="SUPFAM" id="SSF52047">
    <property type="entry name" value="RNI-like"/>
    <property type="match status" value="1"/>
</dbReference>
<evidence type="ECO:0000313" key="3">
    <source>
        <dbReference type="Proteomes" id="UP001334248"/>
    </source>
</evidence>
<reference evidence="2 3" key="1">
    <citation type="journal article" date="2023" name="Res Sq">
        <title>Genomic and morphological characterization of Knufia obscura isolated from the Mars 2020 spacecraft assembly facility.</title>
        <authorList>
            <person name="Chander A.M."/>
            <person name="Teixeira M.M."/>
            <person name="Singh N.K."/>
            <person name="Williams M.P."/>
            <person name="Parker C.W."/>
            <person name="Leo P."/>
            <person name="Stajich J.E."/>
            <person name="Torok T."/>
            <person name="Tighe S."/>
            <person name="Mason C.E."/>
            <person name="Venkateswaran K."/>
        </authorList>
    </citation>
    <scope>NUCLEOTIDE SEQUENCE [LARGE SCALE GENOMIC DNA]</scope>
    <source>
        <strain evidence="2 3">CCFEE 5817</strain>
    </source>
</reference>
<proteinExistence type="predicted"/>
<feature type="signal peptide" evidence="1">
    <location>
        <begin position="1"/>
        <end position="23"/>
    </location>
</feature>
<comment type="caution">
    <text evidence="2">The sequence shown here is derived from an EMBL/GenBank/DDBJ whole genome shotgun (WGS) entry which is preliminary data.</text>
</comment>